<evidence type="ECO:0000313" key="9">
    <source>
        <dbReference type="Proteomes" id="UP000635071"/>
    </source>
</evidence>
<feature type="transmembrane region" description="Helical" evidence="6">
    <location>
        <begin position="287"/>
        <end position="305"/>
    </location>
</feature>
<organism evidence="8 9">
    <name type="scientific">Sandarakinorhabdus glacialis</name>
    <dbReference type="NCBI Taxonomy" id="1614636"/>
    <lineage>
        <taxon>Bacteria</taxon>
        <taxon>Pseudomonadati</taxon>
        <taxon>Pseudomonadota</taxon>
        <taxon>Alphaproteobacteria</taxon>
        <taxon>Sphingomonadales</taxon>
        <taxon>Sphingosinicellaceae</taxon>
        <taxon>Sandarakinorhabdus</taxon>
    </lineage>
</organism>
<evidence type="ECO:0000256" key="5">
    <source>
        <dbReference type="ARBA" id="ARBA00023136"/>
    </source>
</evidence>
<comment type="similarity">
    <text evidence="2">Belongs to the EamA transporter family.</text>
</comment>
<evidence type="ECO:0000256" key="6">
    <source>
        <dbReference type="SAM" id="Phobius"/>
    </source>
</evidence>
<dbReference type="InterPro" id="IPR037185">
    <property type="entry name" value="EmrE-like"/>
</dbReference>
<evidence type="ECO:0000256" key="4">
    <source>
        <dbReference type="ARBA" id="ARBA00022989"/>
    </source>
</evidence>
<protein>
    <submittedName>
        <fullName evidence="8">Membrane protein</fullName>
    </submittedName>
</protein>
<feature type="transmembrane region" description="Helical" evidence="6">
    <location>
        <begin position="167"/>
        <end position="186"/>
    </location>
</feature>
<feature type="transmembrane region" description="Helical" evidence="6">
    <location>
        <begin position="51"/>
        <end position="69"/>
    </location>
</feature>
<keyword evidence="4 6" id="KW-1133">Transmembrane helix</keyword>
<dbReference type="EMBL" id="BMJM01000005">
    <property type="protein sequence ID" value="GGE11981.1"/>
    <property type="molecule type" value="Genomic_DNA"/>
</dbReference>
<feature type="domain" description="EamA" evidence="7">
    <location>
        <begin position="22"/>
        <end position="153"/>
    </location>
</feature>
<dbReference type="SUPFAM" id="SSF103481">
    <property type="entry name" value="Multidrug resistance efflux transporter EmrE"/>
    <property type="match status" value="2"/>
</dbReference>
<reference evidence="8" key="1">
    <citation type="journal article" date="2014" name="Int. J. Syst. Evol. Microbiol.">
        <title>Complete genome sequence of Corynebacterium casei LMG S-19264T (=DSM 44701T), isolated from a smear-ripened cheese.</title>
        <authorList>
            <consortium name="US DOE Joint Genome Institute (JGI-PGF)"/>
            <person name="Walter F."/>
            <person name="Albersmeier A."/>
            <person name="Kalinowski J."/>
            <person name="Ruckert C."/>
        </authorList>
    </citation>
    <scope>NUCLEOTIDE SEQUENCE</scope>
    <source>
        <strain evidence="8">CGMCC 1.15519</strain>
    </source>
</reference>
<dbReference type="InterPro" id="IPR000620">
    <property type="entry name" value="EamA_dom"/>
</dbReference>
<feature type="domain" description="EamA" evidence="7">
    <location>
        <begin position="169"/>
        <end position="305"/>
    </location>
</feature>
<feature type="transmembrane region" description="Helical" evidence="6">
    <location>
        <begin position="232"/>
        <end position="254"/>
    </location>
</feature>
<keyword evidence="9" id="KW-1185">Reference proteome</keyword>
<keyword evidence="3 6" id="KW-0812">Transmembrane</keyword>
<evidence type="ECO:0000313" key="8">
    <source>
        <dbReference type="EMBL" id="GGE11981.1"/>
    </source>
</evidence>
<evidence type="ECO:0000256" key="3">
    <source>
        <dbReference type="ARBA" id="ARBA00022692"/>
    </source>
</evidence>
<gene>
    <name evidence="8" type="ORF">GCM10011529_17890</name>
</gene>
<dbReference type="Pfam" id="PF00892">
    <property type="entry name" value="EamA"/>
    <property type="match status" value="2"/>
</dbReference>
<accession>A0A916ZSP1</accession>
<name>A0A916ZSP1_9SPHN</name>
<feature type="transmembrane region" description="Helical" evidence="6">
    <location>
        <begin position="106"/>
        <end position="131"/>
    </location>
</feature>
<comment type="subcellular location">
    <subcellularLocation>
        <location evidence="1">Membrane</location>
        <topology evidence="1">Multi-pass membrane protein</topology>
    </subcellularLocation>
</comment>
<dbReference type="PANTHER" id="PTHR32322">
    <property type="entry name" value="INNER MEMBRANE TRANSPORTER"/>
    <property type="match status" value="1"/>
</dbReference>
<comment type="caution">
    <text evidence="8">The sequence shown here is derived from an EMBL/GenBank/DDBJ whole genome shotgun (WGS) entry which is preliminary data.</text>
</comment>
<feature type="transmembrane region" description="Helical" evidence="6">
    <location>
        <begin position="263"/>
        <end position="281"/>
    </location>
</feature>
<sequence>MVMHAPVSNVRPDATGFTPRMLVYFAIVTLIWGSTWLVIKTQLGVVPTSWSVAWRFLLGGGVMMVMCLVRGKSLWLDWRGHGFALIVAVMQFSLNFNLVYRAEEHVTSGLVALSFALLMVPNALLGSVFLGIKVTPRFLLGGAMGIAGVGMMFARDVMAPGLDGSEVVLGLALAVAGVLCASVGNVMQASPAGRALPLEGGLAWSMLYGGIINTVAALVISGAPVIDWSPAYLAGLAYLGIVASAVAFSLYYALIRAVGPGKAAYTGVVVPLVAMALSTMFEGYVWSGMAVAGGALAMVGLVVALRSRG</sequence>
<feature type="transmembrane region" description="Helical" evidence="6">
    <location>
        <begin position="21"/>
        <end position="39"/>
    </location>
</feature>
<evidence type="ECO:0000256" key="1">
    <source>
        <dbReference type="ARBA" id="ARBA00004141"/>
    </source>
</evidence>
<dbReference type="Proteomes" id="UP000635071">
    <property type="component" value="Unassembled WGS sequence"/>
</dbReference>
<feature type="transmembrane region" description="Helical" evidence="6">
    <location>
        <begin position="138"/>
        <end position="155"/>
    </location>
</feature>
<feature type="transmembrane region" description="Helical" evidence="6">
    <location>
        <begin position="207"/>
        <end position="226"/>
    </location>
</feature>
<proteinExistence type="inferred from homology"/>
<reference evidence="8" key="2">
    <citation type="submission" date="2020-09" db="EMBL/GenBank/DDBJ databases">
        <authorList>
            <person name="Sun Q."/>
            <person name="Zhou Y."/>
        </authorList>
    </citation>
    <scope>NUCLEOTIDE SEQUENCE</scope>
    <source>
        <strain evidence="8">CGMCC 1.15519</strain>
    </source>
</reference>
<dbReference type="AlphaFoldDB" id="A0A916ZSP1"/>
<dbReference type="GO" id="GO:0016020">
    <property type="term" value="C:membrane"/>
    <property type="evidence" value="ECO:0007669"/>
    <property type="project" value="UniProtKB-SubCell"/>
</dbReference>
<dbReference type="PANTHER" id="PTHR32322:SF2">
    <property type="entry name" value="EAMA DOMAIN-CONTAINING PROTEIN"/>
    <property type="match status" value="1"/>
</dbReference>
<evidence type="ECO:0000256" key="2">
    <source>
        <dbReference type="ARBA" id="ARBA00007362"/>
    </source>
</evidence>
<keyword evidence="5 6" id="KW-0472">Membrane</keyword>
<feature type="transmembrane region" description="Helical" evidence="6">
    <location>
        <begin position="81"/>
        <end position="100"/>
    </location>
</feature>
<evidence type="ECO:0000259" key="7">
    <source>
        <dbReference type="Pfam" id="PF00892"/>
    </source>
</evidence>
<dbReference type="InterPro" id="IPR050638">
    <property type="entry name" value="AA-Vitamin_Transporters"/>
</dbReference>